<keyword evidence="2" id="KW-1133">Transmembrane helix</keyword>
<evidence type="ECO:0000256" key="2">
    <source>
        <dbReference type="SAM" id="Phobius"/>
    </source>
</evidence>
<accession>A0A9E7FHR0</accession>
<keyword evidence="2" id="KW-0472">Membrane</keyword>
<dbReference type="Proteomes" id="UP001055439">
    <property type="component" value="Chromosome 3"/>
</dbReference>
<sequence length="313" mass="35573">MESNIGKQRPYHPNIQLSSALEKNNRTQKSTMRSTMTIQSTVPTEFSDDDTIDKWHKWDSSPRPYDKLSRRHGLSTRGTRKDSSEPKPDHALVSAFHHSKQKHINVTCTQYGRCISVCHLADMWTAHYRAVSASKQDMEHDNEKDKATALVGRRRHNEEGSWAWRDTKKHSVGWNAVGGKSSFRWVERDRGRRAEGSWPLWSGRLRSTAKEGILTQVGLLLPLLALVVILVFFLTVAQGDNDGGTRDELTLGWIPVGCDYCKSITECLTGDEFELGTKATRRILACSAITPFPSLEMERGNKLSRHDRKKWTN</sequence>
<keyword evidence="4" id="KW-1185">Reference proteome</keyword>
<organism evidence="3 4">
    <name type="scientific">Musa troglodytarum</name>
    <name type="common">fe'i banana</name>
    <dbReference type="NCBI Taxonomy" id="320322"/>
    <lineage>
        <taxon>Eukaryota</taxon>
        <taxon>Viridiplantae</taxon>
        <taxon>Streptophyta</taxon>
        <taxon>Embryophyta</taxon>
        <taxon>Tracheophyta</taxon>
        <taxon>Spermatophyta</taxon>
        <taxon>Magnoliopsida</taxon>
        <taxon>Liliopsida</taxon>
        <taxon>Zingiberales</taxon>
        <taxon>Musaceae</taxon>
        <taxon>Musa</taxon>
    </lineage>
</organism>
<protein>
    <submittedName>
        <fullName evidence="3">Uncharacterized protein</fullName>
    </submittedName>
</protein>
<name>A0A9E7FHR0_9LILI</name>
<evidence type="ECO:0000256" key="1">
    <source>
        <dbReference type="SAM" id="MobiDB-lite"/>
    </source>
</evidence>
<feature type="compositionally biased region" description="Basic and acidic residues" evidence="1">
    <location>
        <begin position="59"/>
        <end position="68"/>
    </location>
</feature>
<evidence type="ECO:0000313" key="4">
    <source>
        <dbReference type="Proteomes" id="UP001055439"/>
    </source>
</evidence>
<keyword evidence="2" id="KW-0812">Transmembrane</keyword>
<proteinExistence type="predicted"/>
<feature type="compositionally biased region" description="Polar residues" evidence="1">
    <location>
        <begin position="15"/>
        <end position="44"/>
    </location>
</feature>
<feature type="compositionally biased region" description="Basic and acidic residues" evidence="1">
    <location>
        <begin position="79"/>
        <end position="89"/>
    </location>
</feature>
<feature type="region of interest" description="Disordered" evidence="1">
    <location>
        <begin position="59"/>
        <end position="89"/>
    </location>
</feature>
<evidence type="ECO:0000313" key="3">
    <source>
        <dbReference type="EMBL" id="URD94143.1"/>
    </source>
</evidence>
<reference evidence="3" key="1">
    <citation type="submission" date="2022-05" db="EMBL/GenBank/DDBJ databases">
        <title>The Musa troglodytarum L. genome provides insights into the mechanism of non-climacteric behaviour and enrichment of carotenoids.</title>
        <authorList>
            <person name="Wang J."/>
        </authorList>
    </citation>
    <scope>NUCLEOTIDE SEQUENCE</scope>
    <source>
        <tissue evidence="3">Leaf</tissue>
    </source>
</reference>
<gene>
    <name evidence="3" type="ORF">MUK42_00776</name>
</gene>
<feature type="transmembrane region" description="Helical" evidence="2">
    <location>
        <begin position="213"/>
        <end position="236"/>
    </location>
</feature>
<dbReference type="AlphaFoldDB" id="A0A9E7FHR0"/>
<feature type="region of interest" description="Disordered" evidence="1">
    <location>
        <begin position="1"/>
        <end position="46"/>
    </location>
</feature>
<dbReference type="EMBL" id="CP097505">
    <property type="protein sequence ID" value="URD94143.1"/>
    <property type="molecule type" value="Genomic_DNA"/>
</dbReference>